<gene>
    <name evidence="1" type="ORF">CBM2594_U30082</name>
</gene>
<dbReference type="Proteomes" id="UP000257139">
    <property type="component" value="Unassembled WGS sequence"/>
</dbReference>
<name>A0A7Z7NRS7_9BURK</name>
<organism evidence="1 2">
    <name type="scientific">Cupriavidus taiwanensis</name>
    <dbReference type="NCBI Taxonomy" id="164546"/>
    <lineage>
        <taxon>Bacteria</taxon>
        <taxon>Pseudomonadati</taxon>
        <taxon>Pseudomonadota</taxon>
        <taxon>Betaproteobacteria</taxon>
        <taxon>Burkholderiales</taxon>
        <taxon>Burkholderiaceae</taxon>
        <taxon>Cupriavidus</taxon>
    </lineage>
</organism>
<dbReference type="AlphaFoldDB" id="A0A7Z7NRS7"/>
<sequence length="100" mass="10788">MPSRDVAAKLDDTLADDFTADELLSLAQFLDTPAGARIAQAHAERLGSGKLDFTLSPDSAFSTHTLQRYEPTSHFVGSIAQFCNLGLKQLLQGRRPITAA</sequence>
<protein>
    <submittedName>
        <fullName evidence="1">Uncharacterized protein</fullName>
    </submittedName>
</protein>
<proteinExistence type="predicted"/>
<accession>A0A7Z7NRS7</accession>
<evidence type="ECO:0000313" key="2">
    <source>
        <dbReference type="Proteomes" id="UP000257139"/>
    </source>
</evidence>
<evidence type="ECO:0000313" key="1">
    <source>
        <dbReference type="EMBL" id="SPC26060.1"/>
    </source>
</evidence>
<comment type="caution">
    <text evidence="1">The sequence shown here is derived from an EMBL/GenBank/DDBJ whole genome shotgun (WGS) entry which is preliminary data.</text>
</comment>
<reference evidence="1 2" key="1">
    <citation type="submission" date="2018-01" db="EMBL/GenBank/DDBJ databases">
        <authorList>
            <person name="Clerissi C."/>
        </authorList>
    </citation>
    <scope>NUCLEOTIDE SEQUENCE [LARGE SCALE GENOMIC DNA]</scope>
    <source>
        <strain evidence="1">Cupriavidus taiwanensis STM 6021</strain>
    </source>
</reference>
<dbReference type="EMBL" id="OGUU01000050">
    <property type="protein sequence ID" value="SPC26060.1"/>
    <property type="molecule type" value="Genomic_DNA"/>
</dbReference>